<evidence type="ECO:0000313" key="1">
    <source>
        <dbReference type="EMBL" id="CAH1724183.1"/>
    </source>
</evidence>
<dbReference type="AlphaFoldDB" id="A0A9P0NKR9"/>
<accession>A0A9P0NKR9</accession>
<organism evidence="1 2">
    <name type="scientific">Aphis gossypii</name>
    <name type="common">Cotton aphid</name>
    <dbReference type="NCBI Taxonomy" id="80765"/>
    <lineage>
        <taxon>Eukaryota</taxon>
        <taxon>Metazoa</taxon>
        <taxon>Ecdysozoa</taxon>
        <taxon>Arthropoda</taxon>
        <taxon>Hexapoda</taxon>
        <taxon>Insecta</taxon>
        <taxon>Pterygota</taxon>
        <taxon>Neoptera</taxon>
        <taxon>Paraneoptera</taxon>
        <taxon>Hemiptera</taxon>
        <taxon>Sternorrhyncha</taxon>
        <taxon>Aphidomorpha</taxon>
        <taxon>Aphidoidea</taxon>
        <taxon>Aphididae</taxon>
        <taxon>Aphidini</taxon>
        <taxon>Aphis</taxon>
        <taxon>Aphis</taxon>
    </lineage>
</organism>
<protein>
    <submittedName>
        <fullName evidence="1">Uncharacterized protein</fullName>
    </submittedName>
</protein>
<dbReference type="EMBL" id="OU899035">
    <property type="protein sequence ID" value="CAH1724183.1"/>
    <property type="molecule type" value="Genomic_DNA"/>
</dbReference>
<reference evidence="1" key="1">
    <citation type="submission" date="2022-02" db="EMBL/GenBank/DDBJ databases">
        <authorList>
            <person name="King R."/>
        </authorList>
    </citation>
    <scope>NUCLEOTIDE SEQUENCE</scope>
</reference>
<sequence>MNSIKNIFENLNDSMSASISNEECSFTETQDFNKDQSAIYVDIPTVGGYEYPLENIESLSDLLSQWGLSCLYKTCLTELVDLTSLSRINPSEMSMLVKEYPLGVQINFRYHVEAWQKSNITENEPNTNITSSHVIPSSSCSSSLEMIKLDKNQSIQCIIPSKNPNIEVSNILNSTQGALIIDYYKKHNSINDNIRTLLVEIIIQELITKKILMSVSLAEEIADQIQQLFPSELKENYFIKDCSRQPKGKLYCKYYNTMRTLKSSGLISKQKSIKKITKSRNFSSWTSNTFEPEEDVQLILNQIKHDNCSLPELERHWSSTVNYRLNEIQKATSTQEIIKEWRSYKLPMGYKLIDIDFNVLHPNCFNVLGNYELKLFSIFNILTTKIKDISSRKLLESLNEIENPCENAKQAVTFYLLHSLLVPTTKKVTRDDKGRKNIIKFSIKDSQNTFVVFCSTVSQAEELISNKYSLNMPIQPFILIIGTPLQPKEIIVYFDTIKYKVFTVLRAIDVCFKIIHLFNLEYPVESCAVWLFIQKYLYNIKTKFDKSHPNLNQLIFDLENNVE</sequence>
<reference evidence="1" key="2">
    <citation type="submission" date="2022-10" db="EMBL/GenBank/DDBJ databases">
        <authorList>
            <consortium name="ENA_rothamsted_submissions"/>
            <consortium name="culmorum"/>
            <person name="King R."/>
        </authorList>
    </citation>
    <scope>NUCLEOTIDE SEQUENCE</scope>
</reference>
<keyword evidence="2" id="KW-1185">Reference proteome</keyword>
<name>A0A9P0NKR9_APHGO</name>
<gene>
    <name evidence="1" type="ORF">APHIGO_LOCUS5529</name>
</gene>
<dbReference type="PANTHER" id="PTHR31025:SF9">
    <property type="entry name" value="SI:DKEY-286J15.1"/>
    <property type="match status" value="1"/>
</dbReference>
<dbReference type="Proteomes" id="UP001154329">
    <property type="component" value="Chromosome 2"/>
</dbReference>
<dbReference type="PANTHER" id="PTHR31025">
    <property type="entry name" value="SI:CH211-196P9.1-RELATED"/>
    <property type="match status" value="1"/>
</dbReference>
<proteinExistence type="predicted"/>
<evidence type="ECO:0000313" key="2">
    <source>
        <dbReference type="Proteomes" id="UP001154329"/>
    </source>
</evidence>